<evidence type="ECO:0000313" key="3">
    <source>
        <dbReference type="EMBL" id="TDG94393.1"/>
    </source>
</evidence>
<dbReference type="CDD" id="cd04301">
    <property type="entry name" value="NAT_SF"/>
    <property type="match status" value="1"/>
</dbReference>
<keyword evidence="5" id="KW-1185">Reference proteome</keyword>
<evidence type="ECO:0000313" key="2">
    <source>
        <dbReference type="EMBL" id="GAW72741.1"/>
    </source>
</evidence>
<dbReference type="InterPro" id="IPR016181">
    <property type="entry name" value="Acyl_CoA_acyltransferase"/>
</dbReference>
<name>A0A224VJN8_9LACO</name>
<dbReference type="PROSITE" id="PS51186">
    <property type="entry name" value="GNAT"/>
    <property type="match status" value="1"/>
</dbReference>
<organism evidence="2 4">
    <name type="scientific">Lentilactobacillus parakefiri</name>
    <dbReference type="NCBI Taxonomy" id="152332"/>
    <lineage>
        <taxon>Bacteria</taxon>
        <taxon>Bacillati</taxon>
        <taxon>Bacillota</taxon>
        <taxon>Bacilli</taxon>
        <taxon>Lactobacillales</taxon>
        <taxon>Lactobacillaceae</taxon>
        <taxon>Lentilactobacillus</taxon>
    </lineage>
</organism>
<comment type="caution">
    <text evidence="2">The sequence shown here is derived from an EMBL/GenBank/DDBJ whole genome shotgun (WGS) entry which is preliminary data.</text>
</comment>
<dbReference type="SUPFAM" id="SSF55729">
    <property type="entry name" value="Acyl-CoA N-acyltransferases (Nat)"/>
    <property type="match status" value="1"/>
</dbReference>
<feature type="domain" description="N-acetyltransferase" evidence="1">
    <location>
        <begin position="10"/>
        <end position="169"/>
    </location>
</feature>
<sequence length="169" mass="18917">MDLPIETTRLRLTELTLTDLADYENLIMIPEISVGAGFNLVSNPKMLGAVARRQVTAPNSFGIRVKGRLVGAILLHEQVGFDYQPDHANLELSYFLHPDWWHQGIMSEALIKLIEELTASKTIKTLNAEVFSSNQASKGVLKKAGFQKKTTLIDPLVSKEKVIYQRALR</sequence>
<dbReference type="Pfam" id="PF13302">
    <property type="entry name" value="Acetyltransf_3"/>
    <property type="match status" value="1"/>
</dbReference>
<evidence type="ECO:0000313" key="4">
    <source>
        <dbReference type="Proteomes" id="UP000214739"/>
    </source>
</evidence>
<gene>
    <name evidence="2" type="primary">rimL</name>
    <name evidence="3" type="ORF">C5L28_001901</name>
    <name evidence="2" type="ORF">LPKJCM_01871</name>
</gene>
<dbReference type="EMBL" id="PUFL01000018">
    <property type="protein sequence ID" value="TDG94393.1"/>
    <property type="molecule type" value="Genomic_DNA"/>
</dbReference>
<dbReference type="EMBL" id="BDGB01000082">
    <property type="protein sequence ID" value="GAW72741.1"/>
    <property type="molecule type" value="Genomic_DNA"/>
</dbReference>
<protein>
    <submittedName>
        <fullName evidence="2">N-acetyltransferase</fullName>
    </submittedName>
</protein>
<dbReference type="RefSeq" id="WP_057963190.1">
    <property type="nucleotide sequence ID" value="NZ_BAAAXO010000041.1"/>
</dbReference>
<dbReference type="Gene3D" id="3.40.630.30">
    <property type="match status" value="1"/>
</dbReference>
<evidence type="ECO:0000259" key="1">
    <source>
        <dbReference type="PROSITE" id="PS51186"/>
    </source>
</evidence>
<dbReference type="InterPro" id="IPR000182">
    <property type="entry name" value="GNAT_dom"/>
</dbReference>
<dbReference type="PANTHER" id="PTHR43792">
    <property type="entry name" value="GNAT FAMILY, PUTATIVE (AFU_ORTHOLOGUE AFUA_3G00765)-RELATED-RELATED"/>
    <property type="match status" value="1"/>
</dbReference>
<keyword evidence="2" id="KW-0808">Transferase</keyword>
<evidence type="ECO:0000313" key="5">
    <source>
        <dbReference type="Proteomes" id="UP000294668"/>
    </source>
</evidence>
<dbReference type="Proteomes" id="UP000214739">
    <property type="component" value="Unassembled WGS sequence"/>
</dbReference>
<reference evidence="3 5" key="2">
    <citation type="journal article" date="2019" name="Appl. Microbiol. Biotechnol.">
        <title>Uncovering carbohydrate metabolism through a genotype-phenotype association study of 56 lactic acid bacteria genomes.</title>
        <authorList>
            <person name="Buron-Moles G."/>
            <person name="Chailyan A."/>
            <person name="Dolejs I."/>
            <person name="Forster J."/>
            <person name="Miks M.H."/>
        </authorList>
    </citation>
    <scope>NUCLEOTIDE SEQUENCE [LARGE SCALE GENOMIC DNA]</scope>
    <source>
        <strain evidence="3 5">DSM 10551</strain>
    </source>
</reference>
<dbReference type="OrthoDB" id="9798081at2"/>
<reference evidence="2 4" key="1">
    <citation type="journal article" date="2017" name="Biosci Microbiota Food Health">
        <title>Genomic characterization reconfirms the taxonomic status of Lactobacillus parakefiri.</title>
        <authorList>
            <person name="Tanizawa Y."/>
            <person name="Kobayashi H."/>
            <person name="Kaminuma E."/>
            <person name="Sakamoto M."/>
            <person name="Ohkuma M."/>
            <person name="Nakamura Y."/>
            <person name="Arita M."/>
            <person name="Tohno M."/>
        </authorList>
    </citation>
    <scope>NUCLEOTIDE SEQUENCE [LARGE SCALE GENOMIC DNA]</scope>
    <source>
        <strain evidence="2 4">JCM 8573</strain>
    </source>
</reference>
<dbReference type="InterPro" id="IPR051531">
    <property type="entry name" value="N-acetyltransferase"/>
</dbReference>
<accession>A0A224VJN8</accession>
<dbReference type="Proteomes" id="UP000294668">
    <property type="component" value="Unassembled WGS sequence"/>
</dbReference>
<reference evidence="3" key="3">
    <citation type="submission" date="2019-02" db="EMBL/GenBank/DDBJ databases">
        <authorList>
            <person name="Buron G."/>
            <person name="Chaylann A."/>
            <person name="Dolejs I."/>
            <person name="Forster J."/>
            <person name="Miks M.H."/>
        </authorList>
    </citation>
    <scope>NUCLEOTIDE SEQUENCE</scope>
    <source>
        <strain evidence="3">DSM 10551</strain>
    </source>
</reference>
<proteinExistence type="predicted"/>
<dbReference type="GO" id="GO:0016747">
    <property type="term" value="F:acyltransferase activity, transferring groups other than amino-acyl groups"/>
    <property type="evidence" value="ECO:0007669"/>
    <property type="project" value="InterPro"/>
</dbReference>
<dbReference type="AlphaFoldDB" id="A0A224VJN8"/>